<evidence type="ECO:0000256" key="1">
    <source>
        <dbReference type="SAM" id="MobiDB-lite"/>
    </source>
</evidence>
<name>A0A1R1YMR2_9FUNG</name>
<evidence type="ECO:0000313" key="2">
    <source>
        <dbReference type="EMBL" id="OMJ28202.1"/>
    </source>
</evidence>
<protein>
    <submittedName>
        <fullName evidence="2">Uncharacterized protein</fullName>
    </submittedName>
</protein>
<feature type="compositionally biased region" description="Low complexity" evidence="1">
    <location>
        <begin position="988"/>
        <end position="998"/>
    </location>
</feature>
<comment type="caution">
    <text evidence="2">The sequence shown here is derived from an EMBL/GenBank/DDBJ whole genome shotgun (WGS) entry which is preliminary data.</text>
</comment>
<organism evidence="2 3">
    <name type="scientific">Smittium culicis</name>
    <dbReference type="NCBI Taxonomy" id="133412"/>
    <lineage>
        <taxon>Eukaryota</taxon>
        <taxon>Fungi</taxon>
        <taxon>Fungi incertae sedis</taxon>
        <taxon>Zoopagomycota</taxon>
        <taxon>Kickxellomycotina</taxon>
        <taxon>Harpellomycetes</taxon>
        <taxon>Harpellales</taxon>
        <taxon>Legeriomycetaceae</taxon>
        <taxon>Smittium</taxon>
    </lineage>
</organism>
<feature type="compositionally biased region" description="Polar residues" evidence="1">
    <location>
        <begin position="61"/>
        <end position="70"/>
    </location>
</feature>
<accession>A0A1R1YMR2</accession>
<proteinExistence type="predicted"/>
<feature type="compositionally biased region" description="Polar residues" evidence="1">
    <location>
        <begin position="977"/>
        <end position="987"/>
    </location>
</feature>
<keyword evidence="3" id="KW-1185">Reference proteome</keyword>
<dbReference type="GO" id="GO:0017119">
    <property type="term" value="C:Golgi transport complex"/>
    <property type="evidence" value="ECO:0007669"/>
    <property type="project" value="InterPro"/>
</dbReference>
<dbReference type="InterPro" id="IPR007255">
    <property type="entry name" value="COG8"/>
</dbReference>
<dbReference type="EMBL" id="LSSM01000680">
    <property type="protein sequence ID" value="OMJ28202.1"/>
    <property type="molecule type" value="Genomic_DNA"/>
</dbReference>
<reference evidence="3" key="1">
    <citation type="submission" date="2017-01" db="EMBL/GenBank/DDBJ databases">
        <authorList>
            <person name="Wang Y."/>
            <person name="White M."/>
            <person name="Kvist S."/>
            <person name="Moncalvo J.-M."/>
        </authorList>
    </citation>
    <scope>NUCLEOTIDE SEQUENCE [LARGE SCALE GENOMIC DNA]</scope>
    <source>
        <strain evidence="3">ID-206-W2</strain>
    </source>
</reference>
<dbReference type="AlphaFoldDB" id="A0A1R1YMR2"/>
<gene>
    <name evidence="2" type="ORF">AYI69_g2326</name>
</gene>
<dbReference type="OrthoDB" id="5568655at2759"/>
<dbReference type="Proteomes" id="UP000187429">
    <property type="component" value="Unassembled WGS sequence"/>
</dbReference>
<feature type="region of interest" description="Disordered" evidence="1">
    <location>
        <begin position="50"/>
        <end position="70"/>
    </location>
</feature>
<feature type="region of interest" description="Disordered" evidence="1">
    <location>
        <begin position="976"/>
        <end position="998"/>
    </location>
</feature>
<sequence>MANRASELIEKYEDTYSTAASSIFQDPNFDSQFSDIDYETYKRLYSSLFSPDSQESEKNQDSSLKSDLNSFPSSDNSIDVGSLEDRIRTLLYFKQLLNLPLSFINQEPDMITSEINRIQDDLLNHLYKQPDSAIFSLPADSNSQLKQSSPTPNSINDLDSKLFSKTQSGEFDPNNIFLEISNTYDFIISSTKKVDTQTSHIDSKISNIIQKISKANELVSDLEKSREFSKKFNTQYDIILQIVELPKLFRQFVNSSRFTEAIEIYQNITRFANEFKRNNGLQTFNTIAHTLNSSPDLFISFDSYKPINFDSLLIPTTSTPLTNNTSLPNYSPSDSKSNLAVNRLVDNIVSKVRSEFYSLVNQTISDLYSTISSLHKPARLAYLSYSPSISSKSLKDKNYQSSKLSSSSTIQMQETASGVSKSAQRLASIVNYISILKQTSVFSSPTNNHQLEMLYCQIQWNVFLSLAISFGINIDLVSSALKISNPSSIYHSPRNFNDSPGFNPLAKRKSLFDMYHHKNSSIGLGIDQNHRNDTLSPISSSLVSSFKPSPTLSPFILGRKTSSLFNDSSPKSSSLYTSPVIQSPSGLNSPINHNNKSLYSSSIFSGNSNNILEHLCTFSSSFVDWVIDLYTQYNYLFSNYSAEKAEINDSEINVFGNSPKSHILNSLISRASELMIIVIRSSLGSYCALNSISSSNSNDYNKALLNAIDQFGWLSEKLAAHGLDFINSAIMPSLIEMLIAYICGGIRLPSSNVSSDLQEIINQTNIELAETLEIPGDKNSTSSKAIASTNKEASISNGAHDTIDKKMNEFAQQTFWTKLKSPGKFKLANIPASVYEKINSGLIDPEACDNNQFWKDLVLGHRISGVDILQYPPVASLYHSFRKTSLSITSLLKSDPVQKSDLSKKFEAFMDLKSNKKSDTLDDEESSGISSKQIEIMNVFTCCFEHDLAKISAEIRDCFTGLDNLIQSIEKIDIGSKPSSQDQSNKISESSPNTSGNSSLTKLLDMKHFLSEFSVVYLFGLVRYIYDFYIDNLINGLFGDLGALDPSAELEKRGFIGIELGSIVDDLLPVLAFYYTNYQTS</sequence>
<dbReference type="Pfam" id="PF04124">
    <property type="entry name" value="Dor1"/>
    <property type="match status" value="1"/>
</dbReference>
<evidence type="ECO:0000313" key="3">
    <source>
        <dbReference type="Proteomes" id="UP000187429"/>
    </source>
</evidence>